<gene>
    <name evidence="3" type="ORF">C5689_00410</name>
</gene>
<evidence type="ECO:0000313" key="3">
    <source>
        <dbReference type="EMBL" id="PWB95620.1"/>
    </source>
</evidence>
<evidence type="ECO:0000256" key="2">
    <source>
        <dbReference type="SAM" id="SignalP"/>
    </source>
</evidence>
<comment type="caution">
    <text evidence="3">The sequence shown here is derived from an EMBL/GenBank/DDBJ whole genome shotgun (WGS) entry which is preliminary data.</text>
</comment>
<feature type="signal peptide" evidence="2">
    <location>
        <begin position="1"/>
        <end position="23"/>
    </location>
</feature>
<sequence length="164" mass="16349">MKNIVLSLLSAALLVCVSAETFGQPRDVTESTTASSIAGLLSTYPQGGEALTAEVKSALLNDPATADLVVMAGNKANAEQAGAIALGILQALRDLDQSNREGAAQVRQALRLANKTLAAVLAAVSAQQNADGSANSASQFLSEGGFSSSGGGGGLVVPPNVSPN</sequence>
<evidence type="ECO:0000313" key="4">
    <source>
        <dbReference type="Proteomes" id="UP000245137"/>
    </source>
</evidence>
<dbReference type="RefSeq" id="WP_108915302.1">
    <property type="nucleotide sequence ID" value="NZ_BGJY01000001.1"/>
</dbReference>
<feature type="region of interest" description="Disordered" evidence="1">
    <location>
        <begin position="136"/>
        <end position="164"/>
    </location>
</feature>
<evidence type="ECO:0000256" key="1">
    <source>
        <dbReference type="SAM" id="MobiDB-lite"/>
    </source>
</evidence>
<keyword evidence="4" id="KW-1185">Reference proteome</keyword>
<accession>A0A2U1SVI4</accession>
<name>A0A2U1SVI4_METSR</name>
<reference evidence="3 4" key="1">
    <citation type="journal article" date="2018" name="Appl. Microbiol. Biotechnol.">
        <title>Co-cultivation of the strictly anaerobic methanogen Methanosarcina barkeri with aerobic methanotrophs in an oxygen-limited membrane bioreactor.</title>
        <authorList>
            <person name="In 't Zandt M.H."/>
            <person name="van den Bosch T.J.M."/>
            <person name="Rijkers R."/>
            <person name="van Kessel M.A.H.J."/>
            <person name="Jetten M.S.M."/>
            <person name="Welte C.U."/>
        </authorList>
    </citation>
    <scope>NUCLEOTIDE SEQUENCE [LARGE SCALE GENOMIC DNA]</scope>
    <source>
        <strain evidence="3 4">DSM 17706</strain>
    </source>
</reference>
<dbReference type="AlphaFoldDB" id="A0A2U1SVI4"/>
<feature type="chain" id="PRO_5015527309" evidence="2">
    <location>
        <begin position="24"/>
        <end position="164"/>
    </location>
</feature>
<keyword evidence="2" id="KW-0732">Signal</keyword>
<dbReference type="Proteomes" id="UP000245137">
    <property type="component" value="Unassembled WGS sequence"/>
</dbReference>
<protein>
    <submittedName>
        <fullName evidence="3">Uncharacterized protein</fullName>
    </submittedName>
</protein>
<proteinExistence type="predicted"/>
<dbReference type="EMBL" id="PUIV01000001">
    <property type="protein sequence ID" value="PWB95620.1"/>
    <property type="molecule type" value="Genomic_DNA"/>
</dbReference>
<organism evidence="3 4">
    <name type="scientific">Methylosinus sporium</name>
    <dbReference type="NCBI Taxonomy" id="428"/>
    <lineage>
        <taxon>Bacteria</taxon>
        <taxon>Pseudomonadati</taxon>
        <taxon>Pseudomonadota</taxon>
        <taxon>Alphaproteobacteria</taxon>
        <taxon>Hyphomicrobiales</taxon>
        <taxon>Methylocystaceae</taxon>
        <taxon>Methylosinus</taxon>
    </lineage>
</organism>